<dbReference type="PANTHER" id="PTHR36838:SF1">
    <property type="entry name" value="SLR1864 PROTEIN"/>
    <property type="match status" value="1"/>
</dbReference>
<comment type="similarity">
    <text evidence="2">Belongs to the auxin efflux carrier (TC 2.A.69) family.</text>
</comment>
<dbReference type="AlphaFoldDB" id="A0A6N7WRR2"/>
<keyword evidence="5 8" id="KW-0812">Transmembrane</keyword>
<feature type="transmembrane region" description="Helical" evidence="8">
    <location>
        <begin position="294"/>
        <end position="314"/>
    </location>
</feature>
<keyword evidence="6 8" id="KW-1133">Transmembrane helix</keyword>
<proteinExistence type="inferred from homology"/>
<dbReference type="InterPro" id="IPR038770">
    <property type="entry name" value="Na+/solute_symporter_sf"/>
</dbReference>
<name>A0A6N7WRR2_9ACTN</name>
<comment type="caution">
    <text evidence="9">The sequence shown here is derived from an EMBL/GenBank/DDBJ whole genome shotgun (WGS) entry which is preliminary data.</text>
</comment>
<gene>
    <name evidence="9" type="ORF">FYJ69_00865</name>
</gene>
<dbReference type="EMBL" id="VUND01000001">
    <property type="protein sequence ID" value="MST59465.1"/>
    <property type="molecule type" value="Genomic_DNA"/>
</dbReference>
<dbReference type="InterPro" id="IPR004776">
    <property type="entry name" value="Mem_transp_PIN-like"/>
</dbReference>
<dbReference type="GO" id="GO:0055085">
    <property type="term" value="P:transmembrane transport"/>
    <property type="evidence" value="ECO:0007669"/>
    <property type="project" value="InterPro"/>
</dbReference>
<dbReference type="Gene3D" id="1.20.1530.20">
    <property type="match status" value="1"/>
</dbReference>
<evidence type="ECO:0000313" key="10">
    <source>
        <dbReference type="Proteomes" id="UP000434342"/>
    </source>
</evidence>
<keyword evidence="4" id="KW-1003">Cell membrane</keyword>
<dbReference type="PANTHER" id="PTHR36838">
    <property type="entry name" value="AUXIN EFFLUX CARRIER FAMILY PROTEIN"/>
    <property type="match status" value="1"/>
</dbReference>
<sequence length="349" mass="37435">MDGCSFCMCAGRGGLHVRMVLSWVTVGERALRARRREPPMQMSIVLAKQVLVMFALVGVGYAMFRAHKISMEGNRVIGNVLIYLSLPAVIIRSFMIERTPEHALALVLGTAVALVLLVLAAVVARVVCGRDAIGNFAGTFSNPSFFGIPLVVATVGAKSVFYNVGFIALMNIGQWTYGVSLLTHQNGEPSPTPRQVLRDVATAPFMIASLVGVALFCTQPPLPDVVTTCLDDVAALNTPLAMFMIGVYLAQTDVRRMLARMANYRVALARIVVSPLFSLALLSVIPGMPYQMRMALLIAAACPVGANVAVYAQLHDADYAYAVETVVVSVLLSIVTVPLVVGLANLVWL</sequence>
<evidence type="ECO:0000256" key="2">
    <source>
        <dbReference type="ARBA" id="ARBA00010145"/>
    </source>
</evidence>
<evidence type="ECO:0008006" key="11">
    <source>
        <dbReference type="Google" id="ProtNLM"/>
    </source>
</evidence>
<keyword evidence="3" id="KW-0813">Transport</keyword>
<feature type="transmembrane region" description="Helical" evidence="8">
    <location>
        <begin position="102"/>
        <end position="124"/>
    </location>
</feature>
<evidence type="ECO:0000256" key="6">
    <source>
        <dbReference type="ARBA" id="ARBA00022989"/>
    </source>
</evidence>
<dbReference type="Pfam" id="PF03547">
    <property type="entry name" value="Mem_trans"/>
    <property type="match status" value="1"/>
</dbReference>
<dbReference type="GO" id="GO:0005886">
    <property type="term" value="C:plasma membrane"/>
    <property type="evidence" value="ECO:0007669"/>
    <property type="project" value="UniProtKB-SubCell"/>
</dbReference>
<accession>A0A6N7WRR2</accession>
<evidence type="ECO:0000256" key="4">
    <source>
        <dbReference type="ARBA" id="ARBA00022475"/>
    </source>
</evidence>
<feature type="transmembrane region" description="Helical" evidence="8">
    <location>
        <begin position="76"/>
        <end position="96"/>
    </location>
</feature>
<feature type="transmembrane region" description="Helical" evidence="8">
    <location>
        <begin position="44"/>
        <end position="64"/>
    </location>
</feature>
<comment type="subcellular location">
    <subcellularLocation>
        <location evidence="1">Cell membrane</location>
        <topology evidence="1">Multi-pass membrane protein</topology>
    </subcellularLocation>
</comment>
<evidence type="ECO:0000256" key="5">
    <source>
        <dbReference type="ARBA" id="ARBA00022692"/>
    </source>
</evidence>
<reference evidence="9 10" key="1">
    <citation type="submission" date="2019-08" db="EMBL/GenBank/DDBJ databases">
        <title>In-depth cultivation of the pig gut microbiome towards novel bacterial diversity and tailored functional studies.</title>
        <authorList>
            <person name="Wylensek D."/>
            <person name="Hitch T.C.A."/>
            <person name="Clavel T."/>
        </authorList>
    </citation>
    <scope>NUCLEOTIDE SEQUENCE [LARGE SCALE GENOMIC DNA]</scope>
    <source>
        <strain evidence="9 10">WB01_CNA04</strain>
    </source>
</reference>
<keyword evidence="7 8" id="KW-0472">Membrane</keyword>
<evidence type="ECO:0000256" key="8">
    <source>
        <dbReference type="SAM" id="Phobius"/>
    </source>
</evidence>
<evidence type="ECO:0000256" key="3">
    <source>
        <dbReference type="ARBA" id="ARBA00022448"/>
    </source>
</evidence>
<feature type="transmembrane region" description="Helical" evidence="8">
    <location>
        <begin position="266"/>
        <end position="288"/>
    </location>
</feature>
<organism evidence="9 10">
    <name type="scientific">Parafannyhessea umbonata</name>
    <dbReference type="NCBI Taxonomy" id="604330"/>
    <lineage>
        <taxon>Bacteria</taxon>
        <taxon>Bacillati</taxon>
        <taxon>Actinomycetota</taxon>
        <taxon>Coriobacteriia</taxon>
        <taxon>Coriobacteriales</taxon>
        <taxon>Atopobiaceae</taxon>
        <taxon>Parafannyhessea</taxon>
    </lineage>
</organism>
<evidence type="ECO:0000256" key="1">
    <source>
        <dbReference type="ARBA" id="ARBA00004651"/>
    </source>
</evidence>
<evidence type="ECO:0000313" key="9">
    <source>
        <dbReference type="EMBL" id="MST59465.1"/>
    </source>
</evidence>
<protein>
    <recommendedName>
        <fullName evidence="11">AEC family transporter</fullName>
    </recommendedName>
</protein>
<evidence type="ECO:0000256" key="7">
    <source>
        <dbReference type="ARBA" id="ARBA00023136"/>
    </source>
</evidence>
<dbReference type="Proteomes" id="UP000434342">
    <property type="component" value="Unassembled WGS sequence"/>
</dbReference>
<feature type="transmembrane region" description="Helical" evidence="8">
    <location>
        <begin position="234"/>
        <end position="254"/>
    </location>
</feature>
<feature type="transmembrane region" description="Helical" evidence="8">
    <location>
        <begin position="203"/>
        <end position="222"/>
    </location>
</feature>
<feature type="transmembrane region" description="Helical" evidence="8">
    <location>
        <begin position="326"/>
        <end position="348"/>
    </location>
</feature>